<feature type="transmembrane region" description="Helical" evidence="14">
    <location>
        <begin position="289"/>
        <end position="312"/>
    </location>
</feature>
<dbReference type="EC" id="2.7.13.3" evidence="3"/>
<dbReference type="EMBL" id="CP090978">
    <property type="protein sequence ID" value="UJF34865.1"/>
    <property type="molecule type" value="Genomic_DNA"/>
</dbReference>
<sequence>MLQIHLPDRVPDRVRSLRRTLVVYLMIACLLPLALVGVLTYYSTYSILTGKIESGVRANLSIEAASLENAINNLDFASKQFALDGQIVAEVTDYMQERDVYKKTQLMSSINAKINLVNFTNPNLGLTAYISPEASDPILFTNLNLKGNLNLSGLPEFIHYNGANYYGPHRTLYNYSENIVFSEQREIRTSDNKKLIVYLETNYNLFRKILNSNLYGMKVSHLLVNQDGEITFIEDADVPAQVIQEERRQVDTAYFEYDGYKLFRYTSPQGWQLLTVVSKATFDSEIYTWLRNMIILTVTTLGFAMLLAYFIWKRVYHPLRHVNQEIVRMAKNRSAPVSLTNVLEFDTVLRNFQKMKTTVNELIDTVSLNEKRKSELEIEKLLNQINPHFLHNTLNSVQWLARMNGQKEIDQLVTLLVKVLHYNLGKQSLIVTIKDEIDALKNYMELQKIRYDYEFDFHISVDEDILSVAVPRFLLQPLVENAIYHGMNESNGRVDVSIELNGEGAVLLKVEDNGSGMDAEALQRMLSDDGAKMRGLGIGLSYVKRMLDHYYREHMTFHIDSEIDRGTTITIIIPKKIKGDMDDQSHRRG</sequence>
<evidence type="ECO:0000313" key="16">
    <source>
        <dbReference type="EMBL" id="UJF34865.1"/>
    </source>
</evidence>
<dbReference type="InterPro" id="IPR036890">
    <property type="entry name" value="HATPase_C_sf"/>
</dbReference>
<dbReference type="PANTHER" id="PTHR34220:SF11">
    <property type="entry name" value="SENSOR PROTEIN KINASE HPTS"/>
    <property type="match status" value="1"/>
</dbReference>
<evidence type="ECO:0000256" key="3">
    <source>
        <dbReference type="ARBA" id="ARBA00012438"/>
    </source>
</evidence>
<reference evidence="16 17" key="1">
    <citation type="journal article" date="2024" name="Int. J. Syst. Evol. Microbiol.">
        <title>Paenibacillus hexagrammi sp. nov., a novel bacterium isolated from the gut content of Hexagrammos agrammus.</title>
        <authorList>
            <person name="Jung H.K."/>
            <person name="Kim D.G."/>
            <person name="Zin H."/>
            <person name="Park J."/>
            <person name="Jung H."/>
            <person name="Kim Y.O."/>
            <person name="Kong H.J."/>
            <person name="Kim J.W."/>
            <person name="Kim Y.S."/>
        </authorList>
    </citation>
    <scope>NUCLEOTIDE SEQUENCE [LARGE SCALE GENOMIC DNA]</scope>
    <source>
        <strain evidence="16 17">YPD9-1</strain>
    </source>
</reference>
<keyword evidence="17" id="KW-1185">Reference proteome</keyword>
<comment type="subcellular location">
    <subcellularLocation>
        <location evidence="2">Cell membrane</location>
        <topology evidence="2">Multi-pass membrane protein</topology>
    </subcellularLocation>
</comment>
<evidence type="ECO:0000256" key="6">
    <source>
        <dbReference type="ARBA" id="ARBA00022679"/>
    </source>
</evidence>
<dbReference type="PANTHER" id="PTHR34220">
    <property type="entry name" value="SENSOR HISTIDINE KINASE YPDA"/>
    <property type="match status" value="1"/>
</dbReference>
<organism evidence="16 17">
    <name type="scientific">Paenibacillus hexagrammi</name>
    <dbReference type="NCBI Taxonomy" id="2908839"/>
    <lineage>
        <taxon>Bacteria</taxon>
        <taxon>Bacillati</taxon>
        <taxon>Bacillota</taxon>
        <taxon>Bacilli</taxon>
        <taxon>Bacillales</taxon>
        <taxon>Paenibacillaceae</taxon>
        <taxon>Paenibacillus</taxon>
    </lineage>
</organism>
<evidence type="ECO:0000256" key="11">
    <source>
        <dbReference type="ARBA" id="ARBA00022989"/>
    </source>
</evidence>
<proteinExistence type="predicted"/>
<evidence type="ECO:0000313" key="17">
    <source>
        <dbReference type="Proteomes" id="UP001649230"/>
    </source>
</evidence>
<dbReference type="GO" id="GO:0016301">
    <property type="term" value="F:kinase activity"/>
    <property type="evidence" value="ECO:0007669"/>
    <property type="project" value="UniProtKB-KW"/>
</dbReference>
<dbReference type="InterPro" id="IPR010559">
    <property type="entry name" value="Sig_transdc_His_kin_internal"/>
</dbReference>
<keyword evidence="5" id="KW-0597">Phosphoprotein</keyword>
<keyword evidence="4" id="KW-1003">Cell membrane</keyword>
<keyword evidence="9 16" id="KW-0418">Kinase</keyword>
<protein>
    <recommendedName>
        <fullName evidence="3">histidine kinase</fullName>
        <ecNumber evidence="3">2.7.13.3</ecNumber>
    </recommendedName>
</protein>
<dbReference type="SMART" id="SM00387">
    <property type="entry name" value="HATPase_c"/>
    <property type="match status" value="1"/>
</dbReference>
<dbReference type="Pfam" id="PF02518">
    <property type="entry name" value="HATPase_c"/>
    <property type="match status" value="1"/>
</dbReference>
<dbReference type="PROSITE" id="PS50109">
    <property type="entry name" value="HIS_KIN"/>
    <property type="match status" value="1"/>
</dbReference>
<evidence type="ECO:0000256" key="14">
    <source>
        <dbReference type="SAM" id="Phobius"/>
    </source>
</evidence>
<name>A0ABY3SMV3_9BACL</name>
<dbReference type="Proteomes" id="UP001649230">
    <property type="component" value="Chromosome"/>
</dbReference>
<evidence type="ECO:0000259" key="15">
    <source>
        <dbReference type="PROSITE" id="PS50109"/>
    </source>
</evidence>
<feature type="transmembrane region" description="Helical" evidence="14">
    <location>
        <begin position="21"/>
        <end position="42"/>
    </location>
</feature>
<dbReference type="InterPro" id="IPR050640">
    <property type="entry name" value="Bact_2-comp_sensor_kinase"/>
</dbReference>
<dbReference type="Gene3D" id="6.10.340.10">
    <property type="match status" value="1"/>
</dbReference>
<keyword evidence="13 14" id="KW-0472">Membrane</keyword>
<dbReference type="Pfam" id="PF06580">
    <property type="entry name" value="His_kinase"/>
    <property type="match status" value="1"/>
</dbReference>
<evidence type="ECO:0000256" key="5">
    <source>
        <dbReference type="ARBA" id="ARBA00022553"/>
    </source>
</evidence>
<keyword evidence="11 14" id="KW-1133">Transmembrane helix</keyword>
<evidence type="ECO:0000256" key="1">
    <source>
        <dbReference type="ARBA" id="ARBA00000085"/>
    </source>
</evidence>
<evidence type="ECO:0000256" key="2">
    <source>
        <dbReference type="ARBA" id="ARBA00004651"/>
    </source>
</evidence>
<evidence type="ECO:0000256" key="8">
    <source>
        <dbReference type="ARBA" id="ARBA00022741"/>
    </source>
</evidence>
<evidence type="ECO:0000256" key="7">
    <source>
        <dbReference type="ARBA" id="ARBA00022692"/>
    </source>
</evidence>
<dbReference type="InterPro" id="IPR003594">
    <property type="entry name" value="HATPase_dom"/>
</dbReference>
<keyword evidence="6" id="KW-0808">Transferase</keyword>
<keyword evidence="12" id="KW-0902">Two-component regulatory system</keyword>
<dbReference type="PRINTS" id="PR00344">
    <property type="entry name" value="BCTRLSENSOR"/>
</dbReference>
<evidence type="ECO:0000256" key="10">
    <source>
        <dbReference type="ARBA" id="ARBA00022840"/>
    </source>
</evidence>
<dbReference type="RefSeq" id="WP_235121438.1">
    <property type="nucleotide sequence ID" value="NZ_CP090978.1"/>
</dbReference>
<feature type="domain" description="Histidine kinase" evidence="15">
    <location>
        <begin position="474"/>
        <end position="577"/>
    </location>
</feature>
<evidence type="ECO:0000256" key="13">
    <source>
        <dbReference type="ARBA" id="ARBA00023136"/>
    </source>
</evidence>
<gene>
    <name evidence="16" type="ORF">L0M14_06845</name>
</gene>
<keyword evidence="8" id="KW-0547">Nucleotide-binding</keyword>
<dbReference type="InterPro" id="IPR005467">
    <property type="entry name" value="His_kinase_dom"/>
</dbReference>
<evidence type="ECO:0000256" key="12">
    <source>
        <dbReference type="ARBA" id="ARBA00023012"/>
    </source>
</evidence>
<accession>A0ABY3SMV3</accession>
<keyword evidence="10" id="KW-0067">ATP-binding</keyword>
<dbReference type="InterPro" id="IPR004358">
    <property type="entry name" value="Sig_transdc_His_kin-like_C"/>
</dbReference>
<keyword evidence="7 14" id="KW-0812">Transmembrane</keyword>
<dbReference type="Gene3D" id="3.30.565.10">
    <property type="entry name" value="Histidine kinase-like ATPase, C-terminal domain"/>
    <property type="match status" value="1"/>
</dbReference>
<dbReference type="SUPFAM" id="SSF55874">
    <property type="entry name" value="ATPase domain of HSP90 chaperone/DNA topoisomerase II/histidine kinase"/>
    <property type="match status" value="1"/>
</dbReference>
<comment type="catalytic activity">
    <reaction evidence="1">
        <text>ATP + protein L-histidine = ADP + protein N-phospho-L-histidine.</text>
        <dbReference type="EC" id="2.7.13.3"/>
    </reaction>
</comment>
<evidence type="ECO:0000256" key="9">
    <source>
        <dbReference type="ARBA" id="ARBA00022777"/>
    </source>
</evidence>
<evidence type="ECO:0000256" key="4">
    <source>
        <dbReference type="ARBA" id="ARBA00022475"/>
    </source>
</evidence>